<accession>A0A8D8QV90</accession>
<protein>
    <submittedName>
        <fullName evidence="2">Uncharacterized protein</fullName>
    </submittedName>
</protein>
<evidence type="ECO:0000256" key="1">
    <source>
        <dbReference type="SAM" id="Phobius"/>
    </source>
</evidence>
<organism evidence="2">
    <name type="scientific">Cacopsylla melanoneura</name>
    <dbReference type="NCBI Taxonomy" id="428564"/>
    <lineage>
        <taxon>Eukaryota</taxon>
        <taxon>Metazoa</taxon>
        <taxon>Ecdysozoa</taxon>
        <taxon>Arthropoda</taxon>
        <taxon>Hexapoda</taxon>
        <taxon>Insecta</taxon>
        <taxon>Pterygota</taxon>
        <taxon>Neoptera</taxon>
        <taxon>Paraneoptera</taxon>
        <taxon>Hemiptera</taxon>
        <taxon>Sternorrhyncha</taxon>
        <taxon>Psylloidea</taxon>
        <taxon>Psyllidae</taxon>
        <taxon>Psyllinae</taxon>
        <taxon>Cacopsylla</taxon>
    </lineage>
</organism>
<dbReference type="EMBL" id="HBUF01102172">
    <property type="protein sequence ID" value="CAG6638317.1"/>
    <property type="molecule type" value="Transcribed_RNA"/>
</dbReference>
<feature type="transmembrane region" description="Helical" evidence="1">
    <location>
        <begin position="32"/>
        <end position="54"/>
    </location>
</feature>
<evidence type="ECO:0000313" key="2">
    <source>
        <dbReference type="EMBL" id="CAG6638317.1"/>
    </source>
</evidence>
<proteinExistence type="predicted"/>
<reference evidence="2" key="1">
    <citation type="submission" date="2021-05" db="EMBL/GenBank/DDBJ databases">
        <authorList>
            <person name="Alioto T."/>
            <person name="Alioto T."/>
            <person name="Gomez Garrido J."/>
        </authorList>
    </citation>
    <scope>NUCLEOTIDE SEQUENCE</scope>
</reference>
<name>A0A8D8QV90_9HEMI</name>
<keyword evidence="1" id="KW-1133">Transmembrane helix</keyword>
<keyword evidence="1" id="KW-0472">Membrane</keyword>
<feature type="transmembrane region" description="Helical" evidence="1">
    <location>
        <begin position="74"/>
        <end position="102"/>
    </location>
</feature>
<keyword evidence="1" id="KW-0812">Transmembrane</keyword>
<dbReference type="AlphaFoldDB" id="A0A8D8QV90"/>
<sequence length="111" mass="12922">MFTKTFKSSFKIQCVGIIAYYVSMEVLKVRKVGIVTTYTYTISYLLYTYCLRFFNKLNSSAQLAPVQIVKGPLFQIHFLQLFPAKILVFSISFFLLVSLPFYQIRGTKRFS</sequence>